<protein>
    <recommendedName>
        <fullName evidence="3">Glycosyltransferase</fullName>
    </recommendedName>
</protein>
<dbReference type="InterPro" id="IPR029044">
    <property type="entry name" value="Nucleotide-diphossugar_trans"/>
</dbReference>
<dbReference type="EMBL" id="JAHJDP010000116">
    <property type="protein sequence ID" value="MBU2693165.1"/>
    <property type="molecule type" value="Genomic_DNA"/>
</dbReference>
<sequence>MKVSGFSMVRNALLLDYPIVEAICSILPLCDEFVIAVGKGEDGTLEAIRGIGDPKIRIIETEWDSAHFVHGKINAVQSNIALDACTGDWCFYIQADEVVHEADHPMIREAMERYLDDPRVEGLLFDYLHFWGDYDRYHTARNWYRREVRVIRGGIGIRSWKSAQGFRKDEKKIHVKHCKARIFHYGWVRHPSFMKKKTIALDRLHHDESWVKDRHPDPKEAFRYGTLQHLAKFRGTHPKVMSERIALKDWNSDDWGTDDAGHEHNRLSTRILTWVENKIFHTRFGEYKNYRLLP</sequence>
<dbReference type="AlphaFoldDB" id="A0A948RYG7"/>
<name>A0A948RYG7_UNCEI</name>
<evidence type="ECO:0000313" key="1">
    <source>
        <dbReference type="EMBL" id="MBU2693165.1"/>
    </source>
</evidence>
<proteinExistence type="predicted"/>
<dbReference type="Proteomes" id="UP000777784">
    <property type="component" value="Unassembled WGS sequence"/>
</dbReference>
<dbReference type="Gene3D" id="3.90.550.10">
    <property type="entry name" value="Spore Coat Polysaccharide Biosynthesis Protein SpsA, Chain A"/>
    <property type="match status" value="1"/>
</dbReference>
<gene>
    <name evidence="1" type="ORF">KJ970_19795</name>
</gene>
<organism evidence="1 2">
    <name type="scientific">Eiseniibacteriota bacterium</name>
    <dbReference type="NCBI Taxonomy" id="2212470"/>
    <lineage>
        <taxon>Bacteria</taxon>
        <taxon>Candidatus Eiseniibacteriota</taxon>
    </lineage>
</organism>
<dbReference type="SUPFAM" id="SSF53448">
    <property type="entry name" value="Nucleotide-diphospho-sugar transferases"/>
    <property type="match status" value="1"/>
</dbReference>
<accession>A0A948RYG7</accession>
<comment type="caution">
    <text evidence="1">The sequence shown here is derived from an EMBL/GenBank/DDBJ whole genome shotgun (WGS) entry which is preliminary data.</text>
</comment>
<reference evidence="1" key="1">
    <citation type="submission" date="2021-05" db="EMBL/GenBank/DDBJ databases">
        <title>Energy efficiency and biological interactions define the core microbiome of deep oligotrophic groundwater.</title>
        <authorList>
            <person name="Mehrshad M."/>
            <person name="Lopez-Fernandez M."/>
            <person name="Bell E."/>
            <person name="Bernier-Latmani R."/>
            <person name="Bertilsson S."/>
            <person name="Dopson M."/>
        </authorList>
    </citation>
    <scope>NUCLEOTIDE SEQUENCE</scope>
    <source>
        <strain evidence="1">Modern_marine.mb.64</strain>
    </source>
</reference>
<evidence type="ECO:0008006" key="3">
    <source>
        <dbReference type="Google" id="ProtNLM"/>
    </source>
</evidence>
<evidence type="ECO:0000313" key="2">
    <source>
        <dbReference type="Proteomes" id="UP000777784"/>
    </source>
</evidence>